<dbReference type="PROSITE" id="PS50887">
    <property type="entry name" value="GGDEF"/>
    <property type="match status" value="1"/>
</dbReference>
<dbReference type="InterPro" id="IPR043128">
    <property type="entry name" value="Rev_trsase/Diguanyl_cyclase"/>
</dbReference>
<dbReference type="InterPro" id="IPR029787">
    <property type="entry name" value="Nucleotide_cyclase"/>
</dbReference>
<dbReference type="InterPro" id="IPR035919">
    <property type="entry name" value="EAL_sf"/>
</dbReference>
<gene>
    <name evidence="3" type="ORF">LRX75_17065</name>
</gene>
<dbReference type="CDD" id="cd01948">
    <property type="entry name" value="EAL"/>
    <property type="match status" value="1"/>
</dbReference>
<dbReference type="Proteomes" id="UP001139089">
    <property type="component" value="Unassembled WGS sequence"/>
</dbReference>
<dbReference type="AlphaFoldDB" id="A0A9X1NT96"/>
<dbReference type="InterPro" id="IPR001633">
    <property type="entry name" value="EAL_dom"/>
</dbReference>
<dbReference type="InterPro" id="IPR000160">
    <property type="entry name" value="GGDEF_dom"/>
</dbReference>
<protein>
    <submittedName>
        <fullName evidence="3">Bifunctional diguanylate cyclase/phosphodiesterase</fullName>
    </submittedName>
</protein>
<dbReference type="PANTHER" id="PTHR44757:SF2">
    <property type="entry name" value="BIOFILM ARCHITECTURE MAINTENANCE PROTEIN MBAA"/>
    <property type="match status" value="1"/>
</dbReference>
<dbReference type="EMBL" id="JAJOZR010000011">
    <property type="protein sequence ID" value="MCD7110747.1"/>
    <property type="molecule type" value="Genomic_DNA"/>
</dbReference>
<dbReference type="Gene3D" id="3.30.70.270">
    <property type="match status" value="1"/>
</dbReference>
<comment type="caution">
    <text evidence="3">The sequence shown here is derived from an EMBL/GenBank/DDBJ whole genome shotgun (WGS) entry which is preliminary data.</text>
</comment>
<dbReference type="SUPFAM" id="SSF55073">
    <property type="entry name" value="Nucleotide cyclase"/>
    <property type="match status" value="1"/>
</dbReference>
<dbReference type="RefSeq" id="WP_231815894.1">
    <property type="nucleotide sequence ID" value="NZ_JAJOZR010000011.1"/>
</dbReference>
<dbReference type="CDD" id="cd01949">
    <property type="entry name" value="GGDEF"/>
    <property type="match status" value="1"/>
</dbReference>
<evidence type="ECO:0000259" key="2">
    <source>
        <dbReference type="PROSITE" id="PS50887"/>
    </source>
</evidence>
<dbReference type="SMART" id="SM00267">
    <property type="entry name" value="GGDEF"/>
    <property type="match status" value="1"/>
</dbReference>
<dbReference type="PROSITE" id="PS50883">
    <property type="entry name" value="EAL"/>
    <property type="match status" value="1"/>
</dbReference>
<sequence>MMLTWLQKRRSERKSANDAPVDGATAASIAPFLHIDHLTGISNRFALEHDLTAALSRPQGQGRGALLLIDLDRFKFINDAMDHAAGDEVLIRIAKRLSNVLTGVGTIYRLGADEFAVHVAGSPSRGKIEDICATIKIVLGTPFELTAGEVWIVGSIGIAVPAPDDVSMSVLLRRADLAVMKAKQIAGNSHVFYEPGMSDEASARSELEYDLSRALDRNEFFLEYQPIVCSETRTIRAFEALIRWRHPQKGVIAPDQFISIAETTGLILPIGNWVIRTACEEARRWPAPIGVAVNVAGDQFRDPTFLAYVRDCLRQSGLAPERLTIEVTESIFSVDPAIISDSLTELRAKGVKIALDDFGIGFSSINNLRRFPLDHLKIDRSFTAAMLGSKRDAELVDIILKLGTTFDVSTTIEGVETEPQLEYARARGANAIQGFLISRPVAAGDVSAILDRNRGHHTKA</sequence>
<evidence type="ECO:0000313" key="3">
    <source>
        <dbReference type="EMBL" id="MCD7110747.1"/>
    </source>
</evidence>
<dbReference type="PANTHER" id="PTHR44757">
    <property type="entry name" value="DIGUANYLATE CYCLASE DGCP"/>
    <property type="match status" value="1"/>
</dbReference>
<feature type="domain" description="GGDEF" evidence="2">
    <location>
        <begin position="62"/>
        <end position="195"/>
    </location>
</feature>
<name>A0A9X1NT96_9HYPH</name>
<dbReference type="Pfam" id="PF00563">
    <property type="entry name" value="EAL"/>
    <property type="match status" value="1"/>
</dbReference>
<proteinExistence type="predicted"/>
<accession>A0A9X1NT96</accession>
<organism evidence="3 4">
    <name type="scientific">Rhizobium quercicola</name>
    <dbReference type="NCBI Taxonomy" id="2901226"/>
    <lineage>
        <taxon>Bacteria</taxon>
        <taxon>Pseudomonadati</taxon>
        <taxon>Pseudomonadota</taxon>
        <taxon>Alphaproteobacteria</taxon>
        <taxon>Hyphomicrobiales</taxon>
        <taxon>Rhizobiaceae</taxon>
        <taxon>Rhizobium/Agrobacterium group</taxon>
        <taxon>Rhizobium</taxon>
    </lineage>
</organism>
<dbReference type="InterPro" id="IPR052155">
    <property type="entry name" value="Biofilm_reg_signaling"/>
</dbReference>
<dbReference type="SUPFAM" id="SSF141868">
    <property type="entry name" value="EAL domain-like"/>
    <property type="match status" value="1"/>
</dbReference>
<feature type="domain" description="EAL" evidence="1">
    <location>
        <begin position="204"/>
        <end position="454"/>
    </location>
</feature>
<evidence type="ECO:0000259" key="1">
    <source>
        <dbReference type="PROSITE" id="PS50883"/>
    </source>
</evidence>
<evidence type="ECO:0000313" key="4">
    <source>
        <dbReference type="Proteomes" id="UP001139089"/>
    </source>
</evidence>
<keyword evidence="4" id="KW-1185">Reference proteome</keyword>
<dbReference type="NCBIfam" id="TIGR00254">
    <property type="entry name" value="GGDEF"/>
    <property type="match status" value="1"/>
</dbReference>
<reference evidence="3" key="1">
    <citation type="submission" date="2021-12" db="EMBL/GenBank/DDBJ databases">
        <authorList>
            <person name="Li Y."/>
        </authorList>
    </citation>
    <scope>NUCLEOTIDE SEQUENCE</scope>
    <source>
        <strain evidence="3">DKSPLA3</strain>
    </source>
</reference>
<dbReference type="Pfam" id="PF00990">
    <property type="entry name" value="GGDEF"/>
    <property type="match status" value="1"/>
</dbReference>
<dbReference type="SMART" id="SM00052">
    <property type="entry name" value="EAL"/>
    <property type="match status" value="1"/>
</dbReference>
<dbReference type="Gene3D" id="3.20.20.450">
    <property type="entry name" value="EAL domain"/>
    <property type="match status" value="1"/>
</dbReference>